<gene>
    <name evidence="1" type="ORF">OCV66_00795</name>
</gene>
<reference evidence="1 2" key="1">
    <citation type="journal article" date="2021" name="ISME Commun">
        <title>Automated analysis of genomic sequences facilitates high-throughput and comprehensive description of bacteria.</title>
        <authorList>
            <person name="Hitch T.C.A."/>
        </authorList>
    </citation>
    <scope>NUCLEOTIDE SEQUENCE [LARGE SCALE GENOMIC DNA]</scope>
    <source>
        <strain evidence="1 2">Sanger_34</strain>
    </source>
</reference>
<sequence>MAERLRITSRAYGDLEREQYRFSAIARLFLLLMLNADELNAFLKGFRKRSPPKNTPDISEIFTLLYQLGLTANYTGFFHTSYAVYLATQQPDRLLWWQNGCIQK</sequence>
<organism evidence="1 2">
    <name type="scientific">Agathobaculum ammoniilyticum</name>
    <dbReference type="NCBI Taxonomy" id="2981778"/>
    <lineage>
        <taxon>Bacteria</taxon>
        <taxon>Bacillati</taxon>
        <taxon>Bacillota</taxon>
        <taxon>Clostridia</taxon>
        <taxon>Eubacteriales</taxon>
        <taxon>Butyricicoccaceae</taxon>
        <taxon>Agathobaculum</taxon>
    </lineage>
</organism>
<dbReference type="Proteomes" id="UP001652397">
    <property type="component" value="Unassembled WGS sequence"/>
</dbReference>
<proteinExistence type="predicted"/>
<keyword evidence="2" id="KW-1185">Reference proteome</keyword>
<evidence type="ECO:0000313" key="1">
    <source>
        <dbReference type="EMBL" id="MCU6787637.1"/>
    </source>
</evidence>
<dbReference type="EMBL" id="JAOQJE010000001">
    <property type="protein sequence ID" value="MCU6787637.1"/>
    <property type="molecule type" value="Genomic_DNA"/>
</dbReference>
<name>A0ABT2TZ44_9FIRM</name>
<accession>A0ABT2TZ44</accession>
<comment type="caution">
    <text evidence="1">The sequence shown here is derived from an EMBL/GenBank/DDBJ whole genome shotgun (WGS) entry which is preliminary data.</text>
</comment>
<evidence type="ECO:0000313" key="2">
    <source>
        <dbReference type="Proteomes" id="UP001652397"/>
    </source>
</evidence>
<evidence type="ECO:0008006" key="3">
    <source>
        <dbReference type="Google" id="ProtNLM"/>
    </source>
</evidence>
<dbReference type="RefSeq" id="WP_054325874.1">
    <property type="nucleotide sequence ID" value="NZ_JAOQJE010000001.1"/>
</dbReference>
<protein>
    <recommendedName>
        <fullName evidence="3">XRE family transcriptional regulator</fullName>
    </recommendedName>
</protein>